<evidence type="ECO:0000313" key="2">
    <source>
        <dbReference type="Proteomes" id="UP000241394"/>
    </source>
</evidence>
<comment type="caution">
    <text evidence="1">The sequence shown here is derived from an EMBL/GenBank/DDBJ whole genome shotgun (WGS) entry which is preliminary data.</text>
</comment>
<dbReference type="PANTHER" id="PTHR33181">
    <property type="entry name" value="OS01G0778500 PROTEIN"/>
    <property type="match status" value="1"/>
</dbReference>
<dbReference type="AlphaFoldDB" id="A0A2R6QE39"/>
<sequence>MEWFQSLLSPLKMLWARLRSPHKKRKGIYILYEDVKSCSCEDVQMLWTILMESDATLLPKQ</sequence>
<organism evidence="1 2">
    <name type="scientific">Actinidia chinensis var. chinensis</name>
    <name type="common">Chinese soft-hair kiwi</name>
    <dbReference type="NCBI Taxonomy" id="1590841"/>
    <lineage>
        <taxon>Eukaryota</taxon>
        <taxon>Viridiplantae</taxon>
        <taxon>Streptophyta</taxon>
        <taxon>Embryophyta</taxon>
        <taxon>Tracheophyta</taxon>
        <taxon>Spermatophyta</taxon>
        <taxon>Magnoliopsida</taxon>
        <taxon>eudicotyledons</taxon>
        <taxon>Gunneridae</taxon>
        <taxon>Pentapetalae</taxon>
        <taxon>asterids</taxon>
        <taxon>Ericales</taxon>
        <taxon>Actinidiaceae</taxon>
        <taxon>Actinidia</taxon>
    </lineage>
</organism>
<dbReference type="OMA" id="SCEDVQM"/>
<keyword evidence="2" id="KW-1185">Reference proteome</keyword>
<protein>
    <submittedName>
        <fullName evidence="1">Regulator of G-protein signaling 7 like</fullName>
    </submittedName>
</protein>
<dbReference type="Gramene" id="PSS06404">
    <property type="protein sequence ID" value="PSS06404"/>
    <property type="gene ID" value="CEY00_Acc19534"/>
</dbReference>
<dbReference type="Proteomes" id="UP000241394">
    <property type="component" value="Chromosome LG17"/>
</dbReference>
<dbReference type="InParanoid" id="A0A2R6QE39"/>
<dbReference type="OrthoDB" id="661559at2759"/>
<name>A0A2R6QE39_ACTCC</name>
<accession>A0A2R6QE39</accession>
<evidence type="ECO:0000313" key="1">
    <source>
        <dbReference type="EMBL" id="PSS06404.1"/>
    </source>
</evidence>
<proteinExistence type="predicted"/>
<reference evidence="1 2" key="1">
    <citation type="submission" date="2017-07" db="EMBL/GenBank/DDBJ databases">
        <title>An improved, manually edited Actinidia chinensis var. chinensis (kiwifruit) genome highlights the challenges associated with draft genomes and gene prediction in plants.</title>
        <authorList>
            <person name="Pilkington S."/>
            <person name="Crowhurst R."/>
            <person name="Hilario E."/>
            <person name="Nardozza S."/>
            <person name="Fraser L."/>
            <person name="Peng Y."/>
            <person name="Gunaseelan K."/>
            <person name="Simpson R."/>
            <person name="Tahir J."/>
            <person name="Deroles S."/>
            <person name="Templeton K."/>
            <person name="Luo Z."/>
            <person name="Davy M."/>
            <person name="Cheng C."/>
            <person name="Mcneilage M."/>
            <person name="Scaglione D."/>
            <person name="Liu Y."/>
            <person name="Zhang Q."/>
            <person name="Datson P."/>
            <person name="De Silva N."/>
            <person name="Gardiner S."/>
            <person name="Bassett H."/>
            <person name="Chagne D."/>
            <person name="Mccallum J."/>
            <person name="Dzierzon H."/>
            <person name="Deng C."/>
            <person name="Wang Y.-Y."/>
            <person name="Barron N."/>
            <person name="Manako K."/>
            <person name="Bowen J."/>
            <person name="Foster T."/>
            <person name="Erridge Z."/>
            <person name="Tiffin H."/>
            <person name="Waite C."/>
            <person name="Davies K."/>
            <person name="Grierson E."/>
            <person name="Laing W."/>
            <person name="Kirk R."/>
            <person name="Chen X."/>
            <person name="Wood M."/>
            <person name="Montefiori M."/>
            <person name="Brummell D."/>
            <person name="Schwinn K."/>
            <person name="Catanach A."/>
            <person name="Fullerton C."/>
            <person name="Li D."/>
            <person name="Meiyalaghan S."/>
            <person name="Nieuwenhuizen N."/>
            <person name="Read N."/>
            <person name="Prakash R."/>
            <person name="Hunter D."/>
            <person name="Zhang H."/>
            <person name="Mckenzie M."/>
            <person name="Knabel M."/>
            <person name="Harris A."/>
            <person name="Allan A."/>
            <person name="Chen A."/>
            <person name="Janssen B."/>
            <person name="Plunkett B."/>
            <person name="Dwamena C."/>
            <person name="Voogd C."/>
            <person name="Leif D."/>
            <person name="Lafferty D."/>
            <person name="Souleyre E."/>
            <person name="Varkonyi-Gasic E."/>
            <person name="Gambi F."/>
            <person name="Hanley J."/>
            <person name="Yao J.-L."/>
            <person name="Cheung J."/>
            <person name="David K."/>
            <person name="Warren B."/>
            <person name="Marsh K."/>
            <person name="Snowden K."/>
            <person name="Lin-Wang K."/>
            <person name="Brian L."/>
            <person name="Martinez-Sanchez M."/>
            <person name="Wang M."/>
            <person name="Ileperuma N."/>
            <person name="Macnee N."/>
            <person name="Campin R."/>
            <person name="Mcatee P."/>
            <person name="Drummond R."/>
            <person name="Espley R."/>
            <person name="Ireland H."/>
            <person name="Wu R."/>
            <person name="Atkinson R."/>
            <person name="Karunairetnam S."/>
            <person name="Bulley S."/>
            <person name="Chunkath S."/>
            <person name="Hanley Z."/>
            <person name="Storey R."/>
            <person name="Thrimawithana A."/>
            <person name="Thomson S."/>
            <person name="David C."/>
            <person name="Testolin R."/>
        </authorList>
    </citation>
    <scope>NUCLEOTIDE SEQUENCE [LARGE SCALE GENOMIC DNA]</scope>
    <source>
        <strain evidence="2">cv. Red5</strain>
        <tissue evidence="1">Young leaf</tissue>
    </source>
</reference>
<dbReference type="EMBL" id="NKQK01000017">
    <property type="protein sequence ID" value="PSS06404.1"/>
    <property type="molecule type" value="Genomic_DNA"/>
</dbReference>
<dbReference type="PANTHER" id="PTHR33181:SF53">
    <property type="match status" value="1"/>
</dbReference>
<gene>
    <name evidence="1" type="ORF">CEY00_Acc19534</name>
</gene>
<reference evidence="2" key="2">
    <citation type="journal article" date="2018" name="BMC Genomics">
        <title>A manually annotated Actinidia chinensis var. chinensis (kiwifruit) genome highlights the challenges associated with draft genomes and gene prediction in plants.</title>
        <authorList>
            <person name="Pilkington S.M."/>
            <person name="Crowhurst R."/>
            <person name="Hilario E."/>
            <person name="Nardozza S."/>
            <person name="Fraser L."/>
            <person name="Peng Y."/>
            <person name="Gunaseelan K."/>
            <person name="Simpson R."/>
            <person name="Tahir J."/>
            <person name="Deroles S.C."/>
            <person name="Templeton K."/>
            <person name="Luo Z."/>
            <person name="Davy M."/>
            <person name="Cheng C."/>
            <person name="McNeilage M."/>
            <person name="Scaglione D."/>
            <person name="Liu Y."/>
            <person name="Zhang Q."/>
            <person name="Datson P."/>
            <person name="De Silva N."/>
            <person name="Gardiner S.E."/>
            <person name="Bassett H."/>
            <person name="Chagne D."/>
            <person name="McCallum J."/>
            <person name="Dzierzon H."/>
            <person name="Deng C."/>
            <person name="Wang Y.Y."/>
            <person name="Barron L."/>
            <person name="Manako K."/>
            <person name="Bowen J."/>
            <person name="Foster T.M."/>
            <person name="Erridge Z.A."/>
            <person name="Tiffin H."/>
            <person name="Waite C.N."/>
            <person name="Davies K.M."/>
            <person name="Grierson E.P."/>
            <person name="Laing W.A."/>
            <person name="Kirk R."/>
            <person name="Chen X."/>
            <person name="Wood M."/>
            <person name="Montefiori M."/>
            <person name="Brummell D.A."/>
            <person name="Schwinn K.E."/>
            <person name="Catanach A."/>
            <person name="Fullerton C."/>
            <person name="Li D."/>
            <person name="Meiyalaghan S."/>
            <person name="Nieuwenhuizen N."/>
            <person name="Read N."/>
            <person name="Prakash R."/>
            <person name="Hunter D."/>
            <person name="Zhang H."/>
            <person name="McKenzie M."/>
            <person name="Knabel M."/>
            <person name="Harris A."/>
            <person name="Allan A.C."/>
            <person name="Gleave A."/>
            <person name="Chen A."/>
            <person name="Janssen B.J."/>
            <person name="Plunkett B."/>
            <person name="Ampomah-Dwamena C."/>
            <person name="Voogd C."/>
            <person name="Leif D."/>
            <person name="Lafferty D."/>
            <person name="Souleyre E.J.F."/>
            <person name="Varkonyi-Gasic E."/>
            <person name="Gambi F."/>
            <person name="Hanley J."/>
            <person name="Yao J.L."/>
            <person name="Cheung J."/>
            <person name="David K.M."/>
            <person name="Warren B."/>
            <person name="Marsh K."/>
            <person name="Snowden K.C."/>
            <person name="Lin-Wang K."/>
            <person name="Brian L."/>
            <person name="Martinez-Sanchez M."/>
            <person name="Wang M."/>
            <person name="Ileperuma N."/>
            <person name="Macnee N."/>
            <person name="Campin R."/>
            <person name="McAtee P."/>
            <person name="Drummond R.S.M."/>
            <person name="Espley R.V."/>
            <person name="Ireland H.S."/>
            <person name="Wu R."/>
            <person name="Atkinson R.G."/>
            <person name="Karunairetnam S."/>
            <person name="Bulley S."/>
            <person name="Chunkath S."/>
            <person name="Hanley Z."/>
            <person name="Storey R."/>
            <person name="Thrimawithana A.H."/>
            <person name="Thomson S."/>
            <person name="David C."/>
            <person name="Testolin R."/>
            <person name="Huang H."/>
            <person name="Hellens R.P."/>
            <person name="Schaffer R.J."/>
        </authorList>
    </citation>
    <scope>NUCLEOTIDE SEQUENCE [LARGE SCALE GENOMIC DNA]</scope>
    <source>
        <strain evidence="2">cv. Red5</strain>
    </source>
</reference>